<dbReference type="InterPro" id="IPR014729">
    <property type="entry name" value="Rossmann-like_a/b/a_fold"/>
</dbReference>
<dbReference type="CDD" id="cd01992">
    <property type="entry name" value="TilS_N"/>
    <property type="match status" value="1"/>
</dbReference>
<comment type="domain">
    <text evidence="6">The N-terminal region contains the highly conserved SGGXDS motif, predicted to be a P-loop motif involved in ATP binding.</text>
</comment>
<feature type="binding site" evidence="6">
    <location>
        <begin position="30"/>
        <end position="35"/>
    </location>
    <ligand>
        <name>ATP</name>
        <dbReference type="ChEBI" id="CHEBI:30616"/>
    </ligand>
</feature>
<comment type="function">
    <text evidence="6">Ligates lysine onto the cytidine present at position 34 of the AUA codon-specific tRNA(Ile) that contains the anticodon CAU, in an ATP-dependent manner. Cytidine is converted to lysidine, thus changing the amino acid specificity of the tRNA from methionine to isoleucine.</text>
</comment>
<name>A0A1G8SG92_9RHOB</name>
<reference evidence="10" key="1">
    <citation type="submission" date="2016-10" db="EMBL/GenBank/DDBJ databases">
        <authorList>
            <person name="Varghese N."/>
            <person name="Submissions S."/>
        </authorList>
    </citation>
    <scope>NUCLEOTIDE SEQUENCE [LARGE SCALE GENOMIC DNA]</scope>
    <source>
        <strain evidence="10">DSM 26424</strain>
    </source>
</reference>
<gene>
    <name evidence="6" type="primary">tilS</name>
    <name evidence="9" type="ORF">SAMN04487993_102454</name>
</gene>
<dbReference type="HAMAP" id="MF_01161">
    <property type="entry name" value="tRNA_Ile_lys_synt"/>
    <property type="match status" value="1"/>
</dbReference>
<evidence type="ECO:0000256" key="7">
    <source>
        <dbReference type="SAM" id="MobiDB-lite"/>
    </source>
</evidence>
<comment type="subcellular location">
    <subcellularLocation>
        <location evidence="6">Cytoplasm</location>
    </subcellularLocation>
</comment>
<dbReference type="GO" id="GO:0006400">
    <property type="term" value="P:tRNA modification"/>
    <property type="evidence" value="ECO:0007669"/>
    <property type="project" value="UniProtKB-UniRule"/>
</dbReference>
<keyword evidence="6" id="KW-0963">Cytoplasm</keyword>
<feature type="region of interest" description="Disordered" evidence="7">
    <location>
        <begin position="389"/>
        <end position="409"/>
    </location>
</feature>
<evidence type="ECO:0000256" key="3">
    <source>
        <dbReference type="ARBA" id="ARBA00022741"/>
    </source>
</evidence>
<dbReference type="EMBL" id="FNEJ01000024">
    <property type="protein sequence ID" value="SDJ28238.1"/>
    <property type="molecule type" value="Genomic_DNA"/>
</dbReference>
<comment type="catalytic activity">
    <reaction evidence="5 6">
        <text>cytidine(34) in tRNA(Ile2) + L-lysine + ATP = lysidine(34) in tRNA(Ile2) + AMP + diphosphate + H(+)</text>
        <dbReference type="Rhea" id="RHEA:43744"/>
        <dbReference type="Rhea" id="RHEA-COMP:10625"/>
        <dbReference type="Rhea" id="RHEA-COMP:10670"/>
        <dbReference type="ChEBI" id="CHEBI:15378"/>
        <dbReference type="ChEBI" id="CHEBI:30616"/>
        <dbReference type="ChEBI" id="CHEBI:32551"/>
        <dbReference type="ChEBI" id="CHEBI:33019"/>
        <dbReference type="ChEBI" id="CHEBI:82748"/>
        <dbReference type="ChEBI" id="CHEBI:83665"/>
        <dbReference type="ChEBI" id="CHEBI:456215"/>
        <dbReference type="EC" id="6.3.4.19"/>
    </reaction>
</comment>
<dbReference type="PANTHER" id="PTHR43033">
    <property type="entry name" value="TRNA(ILE)-LYSIDINE SYNTHASE-RELATED"/>
    <property type="match status" value="1"/>
</dbReference>
<evidence type="ECO:0000313" key="10">
    <source>
        <dbReference type="Proteomes" id="UP000199093"/>
    </source>
</evidence>
<evidence type="ECO:0000256" key="6">
    <source>
        <dbReference type="HAMAP-Rule" id="MF_01161"/>
    </source>
</evidence>
<dbReference type="GO" id="GO:0005737">
    <property type="term" value="C:cytoplasm"/>
    <property type="evidence" value="ECO:0007669"/>
    <property type="project" value="UniProtKB-SubCell"/>
</dbReference>
<evidence type="ECO:0000256" key="4">
    <source>
        <dbReference type="ARBA" id="ARBA00022840"/>
    </source>
</evidence>
<dbReference type="RefSeq" id="WP_089850830.1">
    <property type="nucleotide sequence ID" value="NZ_FNEJ01000024.1"/>
</dbReference>
<dbReference type="AlphaFoldDB" id="A0A1G8SG92"/>
<sequence length="454" mass="49461">MTGSLDQRFAEAIGAALGPDFPTDIALAVSGGGDSMAMLTLAHNWTRVWGLRLWVVTVDHGLRPEAATEAAMVAEECAALGHPHAVLRWHWDGQGNLMDAARRARLDLINRWRGGISHVLMAHTADDLAETFLMRLARGAGGEGLSAMAPLRRVRLPGPVLPLPAADVTGACPPQPATRAAEFFVLRPCLDMRRAELRHYLRTLHGRWVEDPSNDDPTYDRVRMRHLLTTLAPQGLGPDILAEAARRQARAAEALRARAAQVWEALRPPAAGARAREGEILFDRAGFQDVERDTQLRLLAAALRFVAGAAYPPREAPLEALLDRLLGGGGGTLHGCEARCDRDRLVVFRELAAVEGPVSLGDAPVLWDGRWQVFRPDLKGLTLRALGEEGWRQRPPGQEPQRPHASARSCPAVFDGDRLVACDVFGPDAGAAPLAQFCPFGRQMPSFRSFLLSR</sequence>
<dbReference type="GO" id="GO:0005524">
    <property type="term" value="F:ATP binding"/>
    <property type="evidence" value="ECO:0007669"/>
    <property type="project" value="UniProtKB-UniRule"/>
</dbReference>
<dbReference type="InterPro" id="IPR011063">
    <property type="entry name" value="TilS/TtcA_N"/>
</dbReference>
<dbReference type="Pfam" id="PF01171">
    <property type="entry name" value="ATP_bind_3"/>
    <property type="match status" value="1"/>
</dbReference>
<dbReference type="PANTHER" id="PTHR43033:SF1">
    <property type="entry name" value="TRNA(ILE)-LYSIDINE SYNTHASE-RELATED"/>
    <property type="match status" value="1"/>
</dbReference>
<feature type="domain" description="tRNA(Ile)-lysidine/2-thiocytidine synthase N-terminal" evidence="8">
    <location>
        <begin position="25"/>
        <end position="226"/>
    </location>
</feature>
<comment type="similarity">
    <text evidence="6">Belongs to the tRNA(Ile)-lysidine synthase family.</text>
</comment>
<dbReference type="EC" id="6.3.4.19" evidence="6"/>
<evidence type="ECO:0000256" key="2">
    <source>
        <dbReference type="ARBA" id="ARBA00022694"/>
    </source>
</evidence>
<dbReference type="Proteomes" id="UP000199093">
    <property type="component" value="Unassembled WGS sequence"/>
</dbReference>
<dbReference type="STRING" id="555512.SAMN04487993_102454"/>
<keyword evidence="3 6" id="KW-0547">Nucleotide-binding</keyword>
<accession>A0A1G8SG92</accession>
<keyword evidence="1 6" id="KW-0436">Ligase</keyword>
<protein>
    <recommendedName>
        <fullName evidence="6">tRNA(Ile)-lysidine synthase</fullName>
        <ecNumber evidence="6">6.3.4.19</ecNumber>
    </recommendedName>
    <alternativeName>
        <fullName evidence="6">tRNA(Ile)-2-lysyl-cytidine synthase</fullName>
    </alternativeName>
    <alternativeName>
        <fullName evidence="6">tRNA(Ile)-lysidine synthetase</fullName>
    </alternativeName>
</protein>
<evidence type="ECO:0000259" key="8">
    <source>
        <dbReference type="Pfam" id="PF01171"/>
    </source>
</evidence>
<dbReference type="Gene3D" id="3.40.50.620">
    <property type="entry name" value="HUPs"/>
    <property type="match status" value="1"/>
</dbReference>
<evidence type="ECO:0000256" key="1">
    <source>
        <dbReference type="ARBA" id="ARBA00022598"/>
    </source>
</evidence>
<organism evidence="9 10">
    <name type="scientific">Salipiger marinus</name>
    <dbReference type="NCBI Taxonomy" id="555512"/>
    <lineage>
        <taxon>Bacteria</taxon>
        <taxon>Pseudomonadati</taxon>
        <taxon>Pseudomonadota</taxon>
        <taxon>Alphaproteobacteria</taxon>
        <taxon>Rhodobacterales</taxon>
        <taxon>Roseobacteraceae</taxon>
        <taxon>Salipiger</taxon>
    </lineage>
</organism>
<evidence type="ECO:0000256" key="5">
    <source>
        <dbReference type="ARBA" id="ARBA00048539"/>
    </source>
</evidence>
<keyword evidence="4 6" id="KW-0067">ATP-binding</keyword>
<keyword evidence="2 6" id="KW-0819">tRNA processing</keyword>
<dbReference type="InterPro" id="IPR012795">
    <property type="entry name" value="tRNA_Ile_lys_synt_N"/>
</dbReference>
<evidence type="ECO:0000313" key="9">
    <source>
        <dbReference type="EMBL" id="SDJ28238.1"/>
    </source>
</evidence>
<keyword evidence="10" id="KW-1185">Reference proteome</keyword>
<proteinExistence type="inferred from homology"/>
<dbReference type="NCBIfam" id="TIGR02432">
    <property type="entry name" value="lysidine_TilS_N"/>
    <property type="match status" value="1"/>
</dbReference>
<dbReference type="InterPro" id="IPR012094">
    <property type="entry name" value="tRNA_Ile_lys_synt"/>
</dbReference>
<dbReference type="OrthoDB" id="9807403at2"/>
<dbReference type="SUPFAM" id="SSF52402">
    <property type="entry name" value="Adenine nucleotide alpha hydrolases-like"/>
    <property type="match status" value="1"/>
</dbReference>
<dbReference type="GO" id="GO:0032267">
    <property type="term" value="F:tRNA(Ile)-lysidine synthase activity"/>
    <property type="evidence" value="ECO:0007669"/>
    <property type="project" value="UniProtKB-EC"/>
</dbReference>